<evidence type="ECO:0000256" key="2">
    <source>
        <dbReference type="PROSITE-ProRule" id="PRU00335"/>
    </source>
</evidence>
<dbReference type="PROSITE" id="PS50977">
    <property type="entry name" value="HTH_TETR_2"/>
    <property type="match status" value="1"/>
</dbReference>
<dbReference type="Proteomes" id="UP000297643">
    <property type="component" value="Unassembled WGS sequence"/>
</dbReference>
<dbReference type="GO" id="GO:0003700">
    <property type="term" value="F:DNA-binding transcription factor activity"/>
    <property type="evidence" value="ECO:0007669"/>
    <property type="project" value="TreeGrafter"/>
</dbReference>
<evidence type="ECO:0000313" key="4">
    <source>
        <dbReference type="EMBL" id="TFC02570.1"/>
    </source>
</evidence>
<dbReference type="EMBL" id="SOFM01000035">
    <property type="protein sequence ID" value="TFC02570.1"/>
    <property type="molecule type" value="Genomic_DNA"/>
</dbReference>
<proteinExistence type="predicted"/>
<dbReference type="InterPro" id="IPR009057">
    <property type="entry name" value="Homeodomain-like_sf"/>
</dbReference>
<dbReference type="InterPro" id="IPR050109">
    <property type="entry name" value="HTH-type_TetR-like_transc_reg"/>
</dbReference>
<dbReference type="InterPro" id="IPR001647">
    <property type="entry name" value="HTH_TetR"/>
</dbReference>
<dbReference type="PRINTS" id="PR00455">
    <property type="entry name" value="HTHTETR"/>
</dbReference>
<dbReference type="AlphaFoldDB" id="A0A4R8W805"/>
<dbReference type="GO" id="GO:0000976">
    <property type="term" value="F:transcription cis-regulatory region binding"/>
    <property type="evidence" value="ECO:0007669"/>
    <property type="project" value="TreeGrafter"/>
</dbReference>
<evidence type="ECO:0000259" key="3">
    <source>
        <dbReference type="PROSITE" id="PS50977"/>
    </source>
</evidence>
<gene>
    <name evidence="4" type="ORF">E3O32_12000</name>
</gene>
<keyword evidence="5" id="KW-1185">Reference proteome</keyword>
<feature type="DNA-binding region" description="H-T-H motif" evidence="2">
    <location>
        <begin position="37"/>
        <end position="56"/>
    </location>
</feature>
<evidence type="ECO:0000313" key="5">
    <source>
        <dbReference type="Proteomes" id="UP000297643"/>
    </source>
</evidence>
<dbReference type="SUPFAM" id="SSF46689">
    <property type="entry name" value="Homeodomain-like"/>
    <property type="match status" value="1"/>
</dbReference>
<dbReference type="RefSeq" id="WP_134509779.1">
    <property type="nucleotide sequence ID" value="NZ_SOFM01000035.1"/>
</dbReference>
<sequence>MPKIAAPSVAEHRLRQRDALLRAATELLVTGGVSAVTPAAVGAAAGLSRPGVYQYFSSGADILAAVIEDAFPRANESLRNALDGVAGPERRLETYLRETLRLAAEGAHRPAAALAAALAAAQLPDECLARLGELHREQAAPFLAALEELEVPELQLTARLLAGVIEAAMGAIDTGAPLDLVTEHTLALVRFAVAPRA</sequence>
<comment type="caution">
    <text evidence="4">The sequence shown here is derived from an EMBL/GenBank/DDBJ whole genome shotgun (WGS) entry which is preliminary data.</text>
</comment>
<organism evidence="4 5">
    <name type="scientific">Cryobacterium mannosilyticum</name>
    <dbReference type="NCBI Taxonomy" id="1259190"/>
    <lineage>
        <taxon>Bacteria</taxon>
        <taxon>Bacillati</taxon>
        <taxon>Actinomycetota</taxon>
        <taxon>Actinomycetes</taxon>
        <taxon>Micrococcales</taxon>
        <taxon>Microbacteriaceae</taxon>
        <taxon>Cryobacterium</taxon>
    </lineage>
</organism>
<reference evidence="4 5" key="1">
    <citation type="submission" date="2019-03" db="EMBL/GenBank/DDBJ databases">
        <title>Genomics of glacier-inhabiting Cryobacterium strains.</title>
        <authorList>
            <person name="Liu Q."/>
            <person name="Xin Y.-H."/>
        </authorList>
    </citation>
    <scope>NUCLEOTIDE SEQUENCE [LARGE SCALE GENOMIC DNA]</scope>
    <source>
        <strain evidence="4 5">RHLT2-21</strain>
    </source>
</reference>
<dbReference type="Pfam" id="PF00440">
    <property type="entry name" value="TetR_N"/>
    <property type="match status" value="1"/>
</dbReference>
<dbReference type="Gene3D" id="1.10.357.10">
    <property type="entry name" value="Tetracycline Repressor, domain 2"/>
    <property type="match status" value="1"/>
</dbReference>
<dbReference type="PANTHER" id="PTHR30055:SF226">
    <property type="entry name" value="HTH-TYPE TRANSCRIPTIONAL REGULATOR PKSA"/>
    <property type="match status" value="1"/>
</dbReference>
<evidence type="ECO:0000256" key="1">
    <source>
        <dbReference type="ARBA" id="ARBA00023125"/>
    </source>
</evidence>
<name>A0A4R8W805_9MICO</name>
<accession>A0A4R8W805</accession>
<dbReference type="PANTHER" id="PTHR30055">
    <property type="entry name" value="HTH-TYPE TRANSCRIPTIONAL REGULATOR RUTR"/>
    <property type="match status" value="1"/>
</dbReference>
<keyword evidence="1 2" id="KW-0238">DNA-binding</keyword>
<protein>
    <submittedName>
        <fullName evidence="4">TetR/AcrR family transcriptional regulator</fullName>
    </submittedName>
</protein>
<feature type="domain" description="HTH tetR-type" evidence="3">
    <location>
        <begin position="14"/>
        <end position="74"/>
    </location>
</feature>